<keyword evidence="1" id="KW-1133">Transmembrane helix</keyword>
<reference evidence="2 3" key="1">
    <citation type="submission" date="2019-08" db="EMBL/GenBank/DDBJ databases">
        <title>Deep-cultivation of Planctomycetes and their phenomic and genomic characterization uncovers novel biology.</title>
        <authorList>
            <person name="Wiegand S."/>
            <person name="Jogler M."/>
            <person name="Boedeker C."/>
            <person name="Pinto D."/>
            <person name="Vollmers J."/>
            <person name="Rivas-Marin E."/>
            <person name="Kohn T."/>
            <person name="Peeters S.H."/>
            <person name="Heuer A."/>
            <person name="Rast P."/>
            <person name="Oberbeckmann S."/>
            <person name="Bunk B."/>
            <person name="Jeske O."/>
            <person name="Meyerdierks A."/>
            <person name="Storesund J.E."/>
            <person name="Kallscheuer N."/>
            <person name="Luecker S."/>
            <person name="Lage O.M."/>
            <person name="Pohl T."/>
            <person name="Merkel B.J."/>
            <person name="Hornburger P."/>
            <person name="Mueller R.-W."/>
            <person name="Bruemmer F."/>
            <person name="Labrenz M."/>
            <person name="Spormann A.M."/>
            <person name="Op den Camp H."/>
            <person name="Overmann J."/>
            <person name="Amann R."/>
            <person name="Jetten M.S.M."/>
            <person name="Mascher T."/>
            <person name="Medema M.H."/>
            <person name="Devos D.P."/>
            <person name="Kaster A.-K."/>
            <person name="Ovreas L."/>
            <person name="Rohde M."/>
            <person name="Galperin M.Y."/>
            <person name="Jogler C."/>
        </authorList>
    </citation>
    <scope>NUCLEOTIDE SEQUENCE [LARGE SCALE GENOMIC DNA]</scope>
    <source>
        <strain evidence="2 3">FC18</strain>
    </source>
</reference>
<dbReference type="SUPFAM" id="SSF54523">
    <property type="entry name" value="Pili subunits"/>
    <property type="match status" value="1"/>
</dbReference>
<keyword evidence="1" id="KW-0472">Membrane</keyword>
<gene>
    <name evidence="2" type="ORF">MFFC18_29940</name>
</gene>
<sequence length="338" mass="37148">MHSEFSESESSRCVDRRQAWTSARFRLRAQPRLASQPRWVTKTRAGLTLLELMVVLVILSIVATVALQSLQPQVDSQRFTSASRLLDEIKIASIGPQQKYQVDGTPLISGFISDVGRLPEAFTDVLTNNTNPLDSPEILSELWNAESELATRFPYGFRAGPNQPVDYSRVRIPCGWRGPYMQLAIGANALKDPWGQSPTVLSDAKGYANTVQISLPASDNDNTPEELSIDLESGKVEVTGKVLLDNPDNSTVRVALLTPQPETSLTTLVVLDDEDPMPDSFRFRDVPVGLRAIVCEVDGEKQTKYLQVPHSGLTVCFDFQNDNQAPTAATSASLESND</sequence>
<dbReference type="OrthoDB" id="5569626at2"/>
<accession>A0A5B9PC85</accession>
<dbReference type="RefSeq" id="WP_075085979.1">
    <property type="nucleotide sequence ID" value="NZ_CP042912.1"/>
</dbReference>
<dbReference type="Pfam" id="PF07963">
    <property type="entry name" value="N_methyl"/>
    <property type="match status" value="1"/>
</dbReference>
<name>A0A5B9PC85_9BACT</name>
<proteinExistence type="predicted"/>
<dbReference type="InterPro" id="IPR012902">
    <property type="entry name" value="N_methyl_site"/>
</dbReference>
<dbReference type="Gene3D" id="3.30.700.10">
    <property type="entry name" value="Glycoprotein, Type 4 Pilin"/>
    <property type="match status" value="1"/>
</dbReference>
<keyword evidence="1" id="KW-0812">Transmembrane</keyword>
<evidence type="ECO:0000256" key="1">
    <source>
        <dbReference type="SAM" id="Phobius"/>
    </source>
</evidence>
<dbReference type="EMBL" id="CP042912">
    <property type="protein sequence ID" value="QEG23099.1"/>
    <property type="molecule type" value="Genomic_DNA"/>
</dbReference>
<evidence type="ECO:0000313" key="3">
    <source>
        <dbReference type="Proteomes" id="UP000322214"/>
    </source>
</evidence>
<protein>
    <submittedName>
        <fullName evidence="2">Uncharacterized protein</fullName>
    </submittedName>
</protein>
<keyword evidence="3" id="KW-1185">Reference proteome</keyword>
<feature type="transmembrane region" description="Helical" evidence="1">
    <location>
        <begin position="45"/>
        <end position="67"/>
    </location>
</feature>
<dbReference type="Proteomes" id="UP000322214">
    <property type="component" value="Chromosome"/>
</dbReference>
<dbReference type="AlphaFoldDB" id="A0A5B9PC85"/>
<dbReference type="NCBIfam" id="TIGR02532">
    <property type="entry name" value="IV_pilin_GFxxxE"/>
    <property type="match status" value="1"/>
</dbReference>
<dbReference type="KEGG" id="mff:MFFC18_29940"/>
<organism evidence="2 3">
    <name type="scientific">Mariniblastus fucicola</name>
    <dbReference type="NCBI Taxonomy" id="980251"/>
    <lineage>
        <taxon>Bacteria</taxon>
        <taxon>Pseudomonadati</taxon>
        <taxon>Planctomycetota</taxon>
        <taxon>Planctomycetia</taxon>
        <taxon>Pirellulales</taxon>
        <taxon>Pirellulaceae</taxon>
        <taxon>Mariniblastus</taxon>
    </lineage>
</organism>
<dbReference type="InterPro" id="IPR045584">
    <property type="entry name" value="Pilin-like"/>
</dbReference>
<dbReference type="PROSITE" id="PS00409">
    <property type="entry name" value="PROKAR_NTER_METHYL"/>
    <property type="match status" value="1"/>
</dbReference>
<evidence type="ECO:0000313" key="2">
    <source>
        <dbReference type="EMBL" id="QEG23099.1"/>
    </source>
</evidence>
<dbReference type="STRING" id="980251.GCA_001642875_03965"/>